<organism evidence="1 2">
    <name type="scientific">Lepagella muris</name>
    <dbReference type="NCBI Taxonomy" id="3032870"/>
    <lineage>
        <taxon>Bacteria</taxon>
        <taxon>Pseudomonadati</taxon>
        <taxon>Bacteroidota</taxon>
        <taxon>Bacteroidia</taxon>
        <taxon>Bacteroidales</taxon>
        <taxon>Muribaculaceae</taxon>
        <taxon>Lepagella</taxon>
    </lineage>
</organism>
<keyword evidence="2" id="KW-1185">Reference proteome</keyword>
<sequence>MNEYELNPFVITQKITDDICLLTNFVDGSHILLNSGIANIIYNQEKCLSSLSETHPDIFRRLLDGQFIIRENSEEYRERIIKQMNSSRNDSELYHVIVNPTLDCNLDCWYCYENKIPGSAMSTEVTDAVCKNIKTHYDSNPYKVLKVSFFGGEPFLRPMAIQRIVEFCRNFCLLNTVSLILDFTTNGTLITRTVLDTIRECTCMFQITLDGNKEQHNRIKKPRYGDPDSFAMTINNIHRIQETIQNSFVAVRINFDGETLNRFDEILEKLDDLDRKRTKIILKKVWQIDSESISPDIVNRCIDKILDRNFILDYYSQGGVCFADRRNQITINFDGNIYKCTTIKRFDNDNALGQLDCNNGNVIWDESKIAYLSNEGIPSGCHTCQMFPSCGGPCRKKTPGWKDEDCFLKSQRMSMEEYALIQFKAEMTKRGIIRAGATTA</sequence>
<dbReference type="Proteomes" id="UP000306319">
    <property type="component" value="Unassembled WGS sequence"/>
</dbReference>
<proteinExistence type="predicted"/>
<dbReference type="EMBL" id="SRYB01000007">
    <property type="protein sequence ID" value="TGY79338.1"/>
    <property type="molecule type" value="Genomic_DNA"/>
</dbReference>
<accession>A0AC61RHD1</accession>
<name>A0AC61RHD1_9BACT</name>
<gene>
    <name evidence="1" type="ORF">E5331_06605</name>
</gene>
<protein>
    <submittedName>
        <fullName evidence="1">Radical SAM protein</fullName>
    </submittedName>
</protein>
<evidence type="ECO:0000313" key="1">
    <source>
        <dbReference type="EMBL" id="TGY79338.1"/>
    </source>
</evidence>
<evidence type="ECO:0000313" key="2">
    <source>
        <dbReference type="Proteomes" id="UP000306319"/>
    </source>
</evidence>
<reference evidence="1" key="1">
    <citation type="submission" date="2019-04" db="EMBL/GenBank/DDBJ databases">
        <title>Microbes associate with the intestines of laboratory mice.</title>
        <authorList>
            <person name="Navarre W."/>
            <person name="Wong E."/>
            <person name="Huang K."/>
            <person name="Tropini C."/>
            <person name="Ng K."/>
            <person name="Yu B."/>
        </authorList>
    </citation>
    <scope>NUCLEOTIDE SEQUENCE</scope>
    <source>
        <strain evidence="1">NM04_E33</strain>
    </source>
</reference>
<comment type="caution">
    <text evidence="1">The sequence shown here is derived from an EMBL/GenBank/DDBJ whole genome shotgun (WGS) entry which is preliminary data.</text>
</comment>